<keyword evidence="2" id="KW-0732">Signal</keyword>
<feature type="region of interest" description="Disordered" evidence="1">
    <location>
        <begin position="262"/>
        <end position="281"/>
    </location>
</feature>
<keyword evidence="4" id="KW-1185">Reference proteome</keyword>
<organism evidence="3 4">
    <name type="scientific">Seonamhaeicola maritimus</name>
    <dbReference type="NCBI Taxonomy" id="2591822"/>
    <lineage>
        <taxon>Bacteria</taxon>
        <taxon>Pseudomonadati</taxon>
        <taxon>Bacteroidota</taxon>
        <taxon>Flavobacteriia</taxon>
        <taxon>Flavobacteriales</taxon>
        <taxon>Flavobacteriaceae</taxon>
    </lineage>
</organism>
<comment type="caution">
    <text evidence="3">The sequence shown here is derived from an EMBL/GenBank/DDBJ whole genome shotgun (WGS) entry which is preliminary data.</text>
</comment>
<dbReference type="Pfam" id="PF09697">
    <property type="entry name" value="Porph_ging"/>
    <property type="match status" value="1"/>
</dbReference>
<protein>
    <submittedName>
        <fullName evidence="3">GLPGLI family protein</fullName>
    </submittedName>
</protein>
<sequence>MKRTIILVGILSMFLLSATAQDFQGVATYKTKRKLDIKLDSTQVNSEMHQRMMAMLKKQFEKTYILTFDKESSVYKEEEALEAPQAGGMRMVVMTAGASDILYKNIKENRFTSQSEVLGKIFLVKDELEKQDWTLEKDTKFIGEYTCHKATMKRMIEVRESGISINGDRDFDDENTEPEMREVAVTAWYTMQIPVNSGPARFHGLPGLILEVNDGEETIICSKIVLNPKEKLTVKEPVKGKEISQKDFEAVVEKKMQEQAEKYEHRRGDDGGHRIEIRVGG</sequence>
<gene>
    <name evidence="3" type="ORF">FUA22_00880</name>
</gene>
<dbReference type="Proteomes" id="UP000321080">
    <property type="component" value="Unassembled WGS sequence"/>
</dbReference>
<proteinExistence type="predicted"/>
<evidence type="ECO:0000313" key="3">
    <source>
        <dbReference type="EMBL" id="TXG38470.1"/>
    </source>
</evidence>
<dbReference type="OrthoDB" id="1068986at2"/>
<dbReference type="NCBIfam" id="TIGR01200">
    <property type="entry name" value="GLPGLI"/>
    <property type="match status" value="1"/>
</dbReference>
<dbReference type="RefSeq" id="WP_147765648.1">
    <property type="nucleotide sequence ID" value="NZ_VRKQ01000008.1"/>
</dbReference>
<feature type="chain" id="PRO_5023011035" evidence="2">
    <location>
        <begin position="21"/>
        <end position="281"/>
    </location>
</feature>
<dbReference type="EMBL" id="VRKQ01000008">
    <property type="protein sequence ID" value="TXG38470.1"/>
    <property type="molecule type" value="Genomic_DNA"/>
</dbReference>
<dbReference type="InterPro" id="IPR005901">
    <property type="entry name" value="GLPGLI"/>
</dbReference>
<evidence type="ECO:0000313" key="4">
    <source>
        <dbReference type="Proteomes" id="UP000321080"/>
    </source>
</evidence>
<dbReference type="AlphaFoldDB" id="A0A5C7GJD9"/>
<evidence type="ECO:0000256" key="2">
    <source>
        <dbReference type="SAM" id="SignalP"/>
    </source>
</evidence>
<reference evidence="3 4" key="1">
    <citation type="submission" date="2019-08" db="EMBL/GenBank/DDBJ databases">
        <title>Seonamhaeicola sediminis sp. nov., isolated from marine sediment.</title>
        <authorList>
            <person name="Cao W.R."/>
        </authorList>
    </citation>
    <scope>NUCLEOTIDE SEQUENCE [LARGE SCALE GENOMIC DNA]</scope>
    <source>
        <strain evidence="3 4">1505</strain>
    </source>
</reference>
<feature type="signal peptide" evidence="2">
    <location>
        <begin position="1"/>
        <end position="20"/>
    </location>
</feature>
<accession>A0A5C7GJD9</accession>
<name>A0A5C7GJD9_9FLAO</name>
<evidence type="ECO:0000256" key="1">
    <source>
        <dbReference type="SAM" id="MobiDB-lite"/>
    </source>
</evidence>